<evidence type="ECO:0000256" key="5">
    <source>
        <dbReference type="NCBIfam" id="TIGR02228"/>
    </source>
</evidence>
<keyword evidence="2 6" id="KW-0812">Transmembrane</keyword>
<dbReference type="SUPFAM" id="SSF51306">
    <property type="entry name" value="LexA/Signal peptidase"/>
    <property type="match status" value="1"/>
</dbReference>
<dbReference type="RefSeq" id="WP_377467227.1">
    <property type="nucleotide sequence ID" value="NZ_JBHUOP010000005.1"/>
</dbReference>
<gene>
    <name evidence="8" type="ORF">ACFSYH_11980</name>
</gene>
<comment type="caution">
    <text evidence="8">The sequence shown here is derived from an EMBL/GenBank/DDBJ whole genome shotgun (WGS) entry which is preliminary data.</text>
</comment>
<dbReference type="PANTHER" id="PTHR10806">
    <property type="entry name" value="SIGNAL PEPTIDASE COMPLEX CATALYTIC SUBUNIT SEC11"/>
    <property type="match status" value="1"/>
</dbReference>
<proteinExistence type="predicted"/>
<dbReference type="InterPro" id="IPR036286">
    <property type="entry name" value="LexA/Signal_pep-like_sf"/>
</dbReference>
<reference evidence="9" key="1">
    <citation type="journal article" date="2019" name="Int. J. Syst. Evol. Microbiol.">
        <title>The Global Catalogue of Microorganisms (GCM) 10K type strain sequencing project: providing services to taxonomists for standard genome sequencing and annotation.</title>
        <authorList>
            <consortium name="The Broad Institute Genomics Platform"/>
            <consortium name="The Broad Institute Genome Sequencing Center for Infectious Disease"/>
            <person name="Wu L."/>
            <person name="Ma J."/>
        </authorList>
    </citation>
    <scope>NUCLEOTIDE SEQUENCE [LARGE SCALE GENOMIC DNA]</scope>
    <source>
        <strain evidence="9">KCTC 33576</strain>
    </source>
</reference>
<keyword evidence="8" id="KW-0378">Hydrolase</keyword>
<organism evidence="8 9">
    <name type="scientific">Populibacterium corticicola</name>
    <dbReference type="NCBI Taxonomy" id="1812826"/>
    <lineage>
        <taxon>Bacteria</taxon>
        <taxon>Bacillati</taxon>
        <taxon>Actinomycetota</taxon>
        <taxon>Actinomycetes</taxon>
        <taxon>Micrococcales</taxon>
        <taxon>Jonesiaceae</taxon>
        <taxon>Populibacterium</taxon>
    </lineage>
</organism>
<feature type="transmembrane region" description="Helical" evidence="6">
    <location>
        <begin position="165"/>
        <end position="184"/>
    </location>
</feature>
<dbReference type="PRINTS" id="PR00728">
    <property type="entry name" value="SIGNALPTASE"/>
</dbReference>
<dbReference type="Proteomes" id="UP001597391">
    <property type="component" value="Unassembled WGS sequence"/>
</dbReference>
<dbReference type="EC" id="3.4.21.89" evidence="5"/>
<keyword evidence="4 6" id="KW-0472">Membrane</keyword>
<evidence type="ECO:0000313" key="9">
    <source>
        <dbReference type="Proteomes" id="UP001597391"/>
    </source>
</evidence>
<dbReference type="CDD" id="cd06530">
    <property type="entry name" value="S26_SPase_I"/>
    <property type="match status" value="1"/>
</dbReference>
<dbReference type="EMBL" id="JBHUOP010000005">
    <property type="protein sequence ID" value="MFD2841281.1"/>
    <property type="molecule type" value="Genomic_DNA"/>
</dbReference>
<evidence type="ECO:0000256" key="3">
    <source>
        <dbReference type="ARBA" id="ARBA00022989"/>
    </source>
</evidence>
<evidence type="ECO:0000259" key="7">
    <source>
        <dbReference type="Pfam" id="PF10502"/>
    </source>
</evidence>
<evidence type="ECO:0000256" key="1">
    <source>
        <dbReference type="ARBA" id="ARBA00004370"/>
    </source>
</evidence>
<feature type="transmembrane region" description="Helical" evidence="6">
    <location>
        <begin position="378"/>
        <end position="395"/>
    </location>
</feature>
<dbReference type="InterPro" id="IPR001733">
    <property type="entry name" value="Peptidase_S26B"/>
</dbReference>
<dbReference type="Pfam" id="PF10502">
    <property type="entry name" value="Peptidase_S26"/>
    <property type="match status" value="1"/>
</dbReference>
<dbReference type="GO" id="GO:0009003">
    <property type="term" value="F:signal peptidase activity"/>
    <property type="evidence" value="ECO:0007669"/>
    <property type="project" value="UniProtKB-EC"/>
</dbReference>
<feature type="domain" description="Peptidase S26" evidence="7">
    <location>
        <begin position="41"/>
        <end position="109"/>
    </location>
</feature>
<dbReference type="PANTHER" id="PTHR10806:SF6">
    <property type="entry name" value="SIGNAL PEPTIDASE COMPLEX CATALYTIC SUBUNIT SEC11"/>
    <property type="match status" value="1"/>
</dbReference>
<dbReference type="NCBIfam" id="TIGR02228">
    <property type="entry name" value="sigpep_I_arch"/>
    <property type="match status" value="1"/>
</dbReference>
<evidence type="ECO:0000313" key="8">
    <source>
        <dbReference type="EMBL" id="MFD2841281.1"/>
    </source>
</evidence>
<sequence length="406" mass="43884">MTAQNEPPATRRHAYTRRLQPLPSQLLSRILKLTLVGFFGLLIFVLIVLPRVRGGATYTVLTGSMAPAIHPGDLVATQSVNFEDIKVGDIVVYQLESGQPTTVTHRVTAFTWTAAGTKTLTTRGDANNVTDSLPVRAEQIHGKVMYVVPKIGYLTNLGTARVRSLLLLVTAFGLITYGILTLAAKRTHNTLSSHALVALVFVVPLTLNASGGPAHATTPPVEPIALSLDEQNWMRSGNIQPTGHRLLLVPNHPVRLNLTARNLVDKPVYLELSATAQLADSSPIETTHPNLRLKTAVHSSTLELENHTNSNVITIEALQQHRFILTIELNDQSASHARSTKGIPLMVEITAVTTHLPTVVNYPPAGPSHVAVTGLSEPYLAAVLVPILLGLGMFLRGRGRKTRTEA</sequence>
<evidence type="ECO:0000256" key="4">
    <source>
        <dbReference type="ARBA" id="ARBA00023136"/>
    </source>
</evidence>
<dbReference type="Gene3D" id="2.10.109.10">
    <property type="entry name" value="Umud Fragment, subunit A"/>
    <property type="match status" value="1"/>
</dbReference>
<accession>A0ABW5XFM5</accession>
<evidence type="ECO:0000256" key="6">
    <source>
        <dbReference type="SAM" id="Phobius"/>
    </source>
</evidence>
<dbReference type="InterPro" id="IPR019533">
    <property type="entry name" value="Peptidase_S26"/>
</dbReference>
<keyword evidence="3 6" id="KW-1133">Transmembrane helix</keyword>
<evidence type="ECO:0000256" key="2">
    <source>
        <dbReference type="ARBA" id="ARBA00022692"/>
    </source>
</evidence>
<keyword evidence="9" id="KW-1185">Reference proteome</keyword>
<feature type="transmembrane region" description="Helical" evidence="6">
    <location>
        <begin position="30"/>
        <end position="49"/>
    </location>
</feature>
<name>A0ABW5XFM5_9MICO</name>
<comment type="subcellular location">
    <subcellularLocation>
        <location evidence="1">Membrane</location>
    </subcellularLocation>
</comment>
<protein>
    <recommendedName>
        <fullName evidence="5">Signal peptidase I</fullName>
        <ecNumber evidence="5">3.4.21.89</ecNumber>
    </recommendedName>
</protein>